<protein>
    <submittedName>
        <fullName evidence="1">Uncharacterized protein</fullName>
    </submittedName>
</protein>
<sequence length="40" mass="4496">MRNPIHVIILSTRPDPGTVINMNSIDPKTIFFEICLKVTA</sequence>
<dbReference type="AlphaFoldDB" id="A0A6C0K1K4"/>
<dbReference type="EMBL" id="MN740749">
    <property type="protein sequence ID" value="QHU10058.1"/>
    <property type="molecule type" value="Genomic_DNA"/>
</dbReference>
<proteinExistence type="predicted"/>
<organism evidence="1">
    <name type="scientific">viral metagenome</name>
    <dbReference type="NCBI Taxonomy" id="1070528"/>
    <lineage>
        <taxon>unclassified sequences</taxon>
        <taxon>metagenomes</taxon>
        <taxon>organismal metagenomes</taxon>
    </lineage>
</organism>
<accession>A0A6C0K1K4</accession>
<evidence type="ECO:0000313" key="1">
    <source>
        <dbReference type="EMBL" id="QHU10058.1"/>
    </source>
</evidence>
<reference evidence="1" key="1">
    <citation type="journal article" date="2020" name="Nature">
        <title>Giant virus diversity and host interactions through global metagenomics.</title>
        <authorList>
            <person name="Schulz F."/>
            <person name="Roux S."/>
            <person name="Paez-Espino D."/>
            <person name="Jungbluth S."/>
            <person name="Walsh D.A."/>
            <person name="Denef V.J."/>
            <person name="McMahon K.D."/>
            <person name="Konstantinidis K.T."/>
            <person name="Eloe-Fadrosh E.A."/>
            <person name="Kyrpides N.C."/>
            <person name="Woyke T."/>
        </authorList>
    </citation>
    <scope>NUCLEOTIDE SEQUENCE</scope>
    <source>
        <strain evidence="1">GVMAG-S-1101164-67</strain>
    </source>
</reference>
<name>A0A6C0K1K4_9ZZZZ</name>